<dbReference type="EMBL" id="MKGL01000973">
    <property type="protein sequence ID" value="RNE95025.1"/>
    <property type="molecule type" value="Genomic_DNA"/>
</dbReference>
<dbReference type="RefSeq" id="XP_029233094.1">
    <property type="nucleotide sequence ID" value="XM_029387061.1"/>
</dbReference>
<organism evidence="1 2">
    <name type="scientific">Trypanosoma rangeli</name>
    <dbReference type="NCBI Taxonomy" id="5698"/>
    <lineage>
        <taxon>Eukaryota</taxon>
        <taxon>Discoba</taxon>
        <taxon>Euglenozoa</taxon>
        <taxon>Kinetoplastea</taxon>
        <taxon>Metakinetoplastina</taxon>
        <taxon>Trypanosomatida</taxon>
        <taxon>Trypanosomatidae</taxon>
        <taxon>Trypanosoma</taxon>
        <taxon>Herpetosoma</taxon>
    </lineage>
</organism>
<evidence type="ECO:0000313" key="1">
    <source>
        <dbReference type="EMBL" id="RNE95025.1"/>
    </source>
</evidence>
<reference evidence="1 2" key="1">
    <citation type="journal article" date="2018" name="BMC Genomics">
        <title>Genomic comparison of Trypanosoma conorhini and Trypanosoma rangeli to Trypanosoma cruzi strains of high and low virulence.</title>
        <authorList>
            <person name="Bradwell K.R."/>
            <person name="Koparde V.N."/>
            <person name="Matveyev A.V."/>
            <person name="Serrano M.G."/>
            <person name="Alves J.M."/>
            <person name="Parikh H."/>
            <person name="Huang B."/>
            <person name="Lee V."/>
            <person name="Espinosa-Alvarez O."/>
            <person name="Ortiz P.A."/>
            <person name="Costa-Martins A.G."/>
            <person name="Teixeira M.M."/>
            <person name="Buck G.A."/>
        </authorList>
    </citation>
    <scope>NUCLEOTIDE SEQUENCE [LARGE SCALE GENOMIC DNA]</scope>
    <source>
        <strain evidence="1 2">AM80</strain>
    </source>
</reference>
<dbReference type="Proteomes" id="UP000283634">
    <property type="component" value="Unassembled WGS sequence"/>
</dbReference>
<evidence type="ECO:0000313" key="2">
    <source>
        <dbReference type="Proteomes" id="UP000283634"/>
    </source>
</evidence>
<dbReference type="GeneID" id="40334377"/>
<keyword evidence="2" id="KW-1185">Reference proteome</keyword>
<gene>
    <name evidence="1" type="ORF">TraAM80_10444</name>
</gene>
<sequence>MPPHCPPRRKYTLRPARGAVHVDSARELFATRLGRTGRSLRRQPQTPPLPSVAVAVEPAASQRAGGVGFAVTWKGGPRQKCSSIFPSARAEAAASLCGYRATQ</sequence>
<proteinExistence type="predicted"/>
<accession>A0A422MP75</accession>
<comment type="caution">
    <text evidence="1">The sequence shown here is derived from an EMBL/GenBank/DDBJ whole genome shotgun (WGS) entry which is preliminary data.</text>
</comment>
<protein>
    <submittedName>
        <fullName evidence="1">Uncharacterized protein</fullName>
    </submittedName>
</protein>
<dbReference type="AlphaFoldDB" id="A0A422MP75"/>
<name>A0A422MP75_TRYRA</name>